<organism evidence="1 2">
    <name type="scientific">Xenorhabdus bovienii str. puntauvense</name>
    <dbReference type="NCBI Taxonomy" id="1398201"/>
    <lineage>
        <taxon>Bacteria</taxon>
        <taxon>Pseudomonadati</taxon>
        <taxon>Pseudomonadota</taxon>
        <taxon>Gammaproteobacteria</taxon>
        <taxon>Enterobacterales</taxon>
        <taxon>Morganellaceae</taxon>
        <taxon>Xenorhabdus</taxon>
    </lineage>
</organism>
<sequence length="507" mass="57081">MIKVSVSVKPNSNSDVIISQKFIAEIKLTSNTPIDNSISISLENRNHIQQIGNISSFTPSNNNTSGSFFVILLVSDTITSGELVSFDIKSSYFGTKSVQYVAKHIQQETLSLKFYKKYLPTPNKLNVPSQGEICSKVMTTIKSSDGKPLSGTPIFIPHLFNFKNFDIYDSEKNKIEVTPPPMNGFFINSNEKGEVIFYVYPHIGVATKITLDSMIYNTTPSIRSMNELYVASSQPQGNDSLLDPPDIENIYGENLTSPNSFIFKTKVDQYDKAKPQDTILFFVNNIFTGYAFTIESIDDLGGYSIKLPYKIFEKYKYVACRFYYIIFSFNENVYYSYPLSIVFKGGVPNTPQPDINRIYDTCVVYNSAGISSDNIIQEMDYVDSTEISNYRNNPCNAGLFVQIMGTNDPKDNSKVPLGSEVFLNLYINSSTKTVHHPRKLRMPSLPDGNNNSAKLIFNISHSYLIDCLAYPDRGGDIYFDYHIGSDNDDDVTYGKVWQGRIDTPIID</sequence>
<evidence type="ECO:0000313" key="2">
    <source>
        <dbReference type="Proteomes" id="UP000028511"/>
    </source>
</evidence>
<dbReference type="EMBL" id="CBSW010000052">
    <property type="protein sequence ID" value="CDG95621.1"/>
    <property type="molecule type" value="Genomic_DNA"/>
</dbReference>
<reference evidence="1" key="1">
    <citation type="submission" date="2013-07" db="EMBL/GenBank/DDBJ databases">
        <title>Sub-species coevolution in mutualistic symbiosis.</title>
        <authorList>
            <person name="Murfin K."/>
            <person name="Klassen J."/>
            <person name="Lee M."/>
            <person name="Forst S."/>
            <person name="Stock P."/>
            <person name="Goodrich-Blair H."/>
        </authorList>
    </citation>
    <scope>NUCLEOTIDE SEQUENCE [LARGE SCALE GENOMIC DNA]</scope>
    <source>
        <strain evidence="1">Puntauvense</strain>
    </source>
</reference>
<protein>
    <submittedName>
        <fullName evidence="1">Uncharacterized protein</fullName>
    </submittedName>
</protein>
<dbReference type="HOGENOM" id="CLU_027425_0_0_6"/>
<evidence type="ECO:0000313" key="1">
    <source>
        <dbReference type="EMBL" id="CDG95621.1"/>
    </source>
</evidence>
<proteinExistence type="predicted"/>
<comment type="caution">
    <text evidence="1">The sequence shown here is derived from an EMBL/GenBank/DDBJ whole genome shotgun (WGS) entry which is preliminary data.</text>
</comment>
<dbReference type="AlphaFoldDB" id="A0A077N0L2"/>
<gene>
    <name evidence="1" type="ORF">XBP1_1450024</name>
</gene>
<accession>A0A077N0L2</accession>
<dbReference type="RefSeq" id="WP_038215342.1">
    <property type="nucleotide sequence ID" value="NZ_CAWLWN010000133.1"/>
</dbReference>
<name>A0A077N0L2_XENBV</name>
<dbReference type="Proteomes" id="UP000028511">
    <property type="component" value="Unassembled WGS sequence"/>
</dbReference>